<dbReference type="EMBL" id="KQ770367">
    <property type="protein sequence ID" value="OAD52661.1"/>
    <property type="molecule type" value="Genomic_DNA"/>
</dbReference>
<reference evidence="4 5" key="1">
    <citation type="submission" date="2015-07" db="EMBL/GenBank/DDBJ databases">
        <title>The genome of Eufriesea mexicana.</title>
        <authorList>
            <person name="Pan H."/>
            <person name="Kapheim K."/>
        </authorList>
    </citation>
    <scope>NUCLEOTIDE SEQUENCE [LARGE SCALE GENOMIC DNA]</scope>
    <source>
        <strain evidence="4">0111107269</strain>
        <tissue evidence="4">Whole body</tissue>
    </source>
</reference>
<dbReference type="AlphaFoldDB" id="A0A310S8L3"/>
<evidence type="ECO:0000256" key="1">
    <source>
        <dbReference type="SAM" id="MobiDB-lite"/>
    </source>
</evidence>
<feature type="compositionally biased region" description="Low complexity" evidence="1">
    <location>
        <begin position="176"/>
        <end position="193"/>
    </location>
</feature>
<evidence type="ECO:0000256" key="2">
    <source>
        <dbReference type="SAM" id="Phobius"/>
    </source>
</evidence>
<keyword evidence="2" id="KW-0812">Transmembrane</keyword>
<organism evidence="4 5">
    <name type="scientific">Eufriesea mexicana</name>
    <dbReference type="NCBI Taxonomy" id="516756"/>
    <lineage>
        <taxon>Eukaryota</taxon>
        <taxon>Metazoa</taxon>
        <taxon>Ecdysozoa</taxon>
        <taxon>Arthropoda</taxon>
        <taxon>Hexapoda</taxon>
        <taxon>Insecta</taxon>
        <taxon>Pterygota</taxon>
        <taxon>Neoptera</taxon>
        <taxon>Endopterygota</taxon>
        <taxon>Hymenoptera</taxon>
        <taxon>Apocrita</taxon>
        <taxon>Aculeata</taxon>
        <taxon>Apoidea</taxon>
        <taxon>Anthophila</taxon>
        <taxon>Apidae</taxon>
        <taxon>Eufriesea</taxon>
    </lineage>
</organism>
<protein>
    <recommendedName>
        <fullName evidence="3">Folded gastrulation N-terminal domain-containing protein</fullName>
    </recommendedName>
</protein>
<sequence length="389" mass="43533">MRKLSTNVQISRNIDNIEKYFRKGFKRRFRCVKVRGAGDEQVSDENLQRYLERIRQESSSTEANMLVISQRRRHPCWRMLLVIVILSGLISDLAWQAWLLLDSQTGAHSSLDSASFLKRITPKSVFIAPALPALPPCADGYRADTMGRCVKSVNINHEAHLGFLLQRLNDRYGNRGSSSEASSSGSSQKKSSGPLQLNIPLFSDMDTKSSEVDHEETRDSMNVPVVVPPREEIDVEEEEQPLESIVTFYQTKNSSEEEENDANVFNGNDTTIVSDDTSDEDDQSTTSTLDTVVPVAEFVDDTNDTNFSGVIDYKIPIDMPVSFNVSNERTMNVSEEEEDLWSNESQLSNSTEVSPMLILLSSTTISPTSVTPELEELEMANSTSRSVQL</sequence>
<dbReference type="Pfam" id="PF15888">
    <property type="entry name" value="FOG_N"/>
    <property type="match status" value="1"/>
</dbReference>
<evidence type="ECO:0000313" key="4">
    <source>
        <dbReference type="EMBL" id="OAD52661.1"/>
    </source>
</evidence>
<dbReference type="InterPro" id="IPR031761">
    <property type="entry name" value="FOG_N"/>
</dbReference>
<keyword evidence="2" id="KW-1133">Transmembrane helix</keyword>
<gene>
    <name evidence="4" type="ORF">WN48_00592</name>
</gene>
<dbReference type="OrthoDB" id="8197748at2759"/>
<feature type="region of interest" description="Disordered" evidence="1">
    <location>
        <begin position="174"/>
        <end position="200"/>
    </location>
</feature>
<feature type="transmembrane region" description="Helical" evidence="2">
    <location>
        <begin position="79"/>
        <end position="101"/>
    </location>
</feature>
<name>A0A310S8L3_9HYME</name>
<keyword evidence="5" id="KW-1185">Reference proteome</keyword>
<accession>A0A310S8L3</accession>
<evidence type="ECO:0000313" key="5">
    <source>
        <dbReference type="Proteomes" id="UP000250275"/>
    </source>
</evidence>
<feature type="domain" description="Folded gastrulation N-terminal" evidence="3">
    <location>
        <begin position="120"/>
        <end position="221"/>
    </location>
</feature>
<evidence type="ECO:0000259" key="3">
    <source>
        <dbReference type="Pfam" id="PF15888"/>
    </source>
</evidence>
<proteinExistence type="predicted"/>
<dbReference type="Proteomes" id="UP000250275">
    <property type="component" value="Unassembled WGS sequence"/>
</dbReference>
<feature type="region of interest" description="Disordered" evidence="1">
    <location>
        <begin position="255"/>
        <end position="287"/>
    </location>
</feature>
<keyword evidence="2" id="KW-0472">Membrane</keyword>